<accession>A0AAE1UQC6</accession>
<sequence length="209" mass="23800">MDLGIRSTHPCASQSPHRVYEKGYLNNDSALAELTLIERTRSGEQYPTEAVSLNTSPQCHDELISSVADSPRKTNPLPHRKLTISQLSLWRVNLSLRKGKKSRAHTYEGGPIGTRPHSCTWCRICGLGHLSGPHRFEGFITDVEMGMHLRSHWAEFSDAKRVKLKVNLLQTHLDEIKDALNVIAETKNINHEMNRRVEKIENEEKDFNK</sequence>
<proteinExistence type="predicted"/>
<keyword evidence="2" id="KW-1185">Reference proteome</keyword>
<organism evidence="1 2">
    <name type="scientific">Anisodus tanguticus</name>
    <dbReference type="NCBI Taxonomy" id="243964"/>
    <lineage>
        <taxon>Eukaryota</taxon>
        <taxon>Viridiplantae</taxon>
        <taxon>Streptophyta</taxon>
        <taxon>Embryophyta</taxon>
        <taxon>Tracheophyta</taxon>
        <taxon>Spermatophyta</taxon>
        <taxon>Magnoliopsida</taxon>
        <taxon>eudicotyledons</taxon>
        <taxon>Gunneridae</taxon>
        <taxon>Pentapetalae</taxon>
        <taxon>asterids</taxon>
        <taxon>lamiids</taxon>
        <taxon>Solanales</taxon>
        <taxon>Solanaceae</taxon>
        <taxon>Solanoideae</taxon>
        <taxon>Hyoscyameae</taxon>
        <taxon>Anisodus</taxon>
    </lineage>
</organism>
<gene>
    <name evidence="1" type="ORF">RND71_040559</name>
</gene>
<protein>
    <submittedName>
        <fullName evidence="1">Uncharacterized protein</fullName>
    </submittedName>
</protein>
<dbReference type="EMBL" id="JAVYJV010000023">
    <property type="protein sequence ID" value="KAK4339097.1"/>
    <property type="molecule type" value="Genomic_DNA"/>
</dbReference>
<evidence type="ECO:0000313" key="1">
    <source>
        <dbReference type="EMBL" id="KAK4339097.1"/>
    </source>
</evidence>
<evidence type="ECO:0000313" key="2">
    <source>
        <dbReference type="Proteomes" id="UP001291623"/>
    </source>
</evidence>
<dbReference type="Proteomes" id="UP001291623">
    <property type="component" value="Unassembled WGS sequence"/>
</dbReference>
<name>A0AAE1UQC6_9SOLA</name>
<comment type="caution">
    <text evidence="1">The sequence shown here is derived from an EMBL/GenBank/DDBJ whole genome shotgun (WGS) entry which is preliminary data.</text>
</comment>
<reference evidence="1" key="1">
    <citation type="submission" date="2023-12" db="EMBL/GenBank/DDBJ databases">
        <title>Genome assembly of Anisodus tanguticus.</title>
        <authorList>
            <person name="Wang Y.-J."/>
        </authorList>
    </citation>
    <scope>NUCLEOTIDE SEQUENCE</scope>
    <source>
        <strain evidence="1">KB-2021</strain>
        <tissue evidence="1">Leaf</tissue>
    </source>
</reference>
<dbReference type="AlphaFoldDB" id="A0AAE1UQC6"/>